<organism evidence="2 3">
    <name type="scientific">Blepharisma stoltei</name>
    <dbReference type="NCBI Taxonomy" id="1481888"/>
    <lineage>
        <taxon>Eukaryota</taxon>
        <taxon>Sar</taxon>
        <taxon>Alveolata</taxon>
        <taxon>Ciliophora</taxon>
        <taxon>Postciliodesmatophora</taxon>
        <taxon>Heterotrichea</taxon>
        <taxon>Heterotrichida</taxon>
        <taxon>Blepharismidae</taxon>
        <taxon>Blepharisma</taxon>
    </lineage>
</organism>
<feature type="compositionally biased region" description="Polar residues" evidence="1">
    <location>
        <begin position="226"/>
        <end position="235"/>
    </location>
</feature>
<dbReference type="Pfam" id="PF07004">
    <property type="entry name" value="SHIPPO-rpt"/>
    <property type="match status" value="6"/>
</dbReference>
<feature type="region of interest" description="Disordered" evidence="1">
    <location>
        <begin position="1"/>
        <end position="30"/>
    </location>
</feature>
<name>A0AAU9J068_9CILI</name>
<dbReference type="InterPro" id="IPR010736">
    <property type="entry name" value="SHIPPO-rpt"/>
</dbReference>
<gene>
    <name evidence="2" type="ORF">BSTOLATCC_MIC26442</name>
</gene>
<accession>A0AAU9J068</accession>
<dbReference type="Proteomes" id="UP001162131">
    <property type="component" value="Unassembled WGS sequence"/>
</dbReference>
<evidence type="ECO:0000313" key="2">
    <source>
        <dbReference type="EMBL" id="CAG9320528.1"/>
    </source>
</evidence>
<sequence length="331" mass="36813">MNSAEQLNRFASKRYSEPQKYHQDSNNYSNSLKNIKKIYATLDTSVINNTETTEDSVGQHSRSFKESSGKKPQKAGRLVEYNATRYTINLKKSKKKILRKNYDAHPGPGAYSIQPVLSKSPRATIGKAKRWYLSRNSDNPGPGTYEDSLLIKLKHPDYSFTMTSRDGFVKAVTPGPGSYNTSKSTNDGKPALIIPRRPQSAAHSTPGPGAYSSKTTKSTSPKWTIGKSQRYQNNYGRYPSPAEYSPKGALEAAPAYSMGKSQKQDTFYLSKKDLEVEYFPKEKVSYGKSSTTVKTHFTFKSEAPGPGQYFPNSEVVLKKSPKAAFGTSTRF</sequence>
<feature type="compositionally biased region" description="Basic and acidic residues" evidence="1">
    <location>
        <begin position="14"/>
        <end position="23"/>
    </location>
</feature>
<dbReference type="PANTHER" id="PTHR21580">
    <property type="entry name" value="SHIPPO-1-RELATED"/>
    <property type="match status" value="1"/>
</dbReference>
<dbReference type="EMBL" id="CAJZBQ010000025">
    <property type="protein sequence ID" value="CAG9320528.1"/>
    <property type="molecule type" value="Genomic_DNA"/>
</dbReference>
<proteinExistence type="predicted"/>
<feature type="region of interest" description="Disordered" evidence="1">
    <location>
        <begin position="171"/>
        <end position="242"/>
    </location>
</feature>
<evidence type="ECO:0000256" key="1">
    <source>
        <dbReference type="SAM" id="MobiDB-lite"/>
    </source>
</evidence>
<feature type="region of interest" description="Disordered" evidence="1">
    <location>
        <begin position="52"/>
        <end position="75"/>
    </location>
</feature>
<feature type="compositionally biased region" description="Polar residues" evidence="1">
    <location>
        <begin position="52"/>
        <end position="61"/>
    </location>
</feature>
<dbReference type="InterPro" id="IPR051291">
    <property type="entry name" value="CIMAP"/>
</dbReference>
<evidence type="ECO:0000313" key="3">
    <source>
        <dbReference type="Proteomes" id="UP001162131"/>
    </source>
</evidence>
<feature type="compositionally biased region" description="Polar residues" evidence="1">
    <location>
        <begin position="178"/>
        <end position="187"/>
    </location>
</feature>
<dbReference type="PANTHER" id="PTHR21580:SF28">
    <property type="entry name" value="BOREALIN N-TERMINAL DOMAIN-CONTAINING PROTEIN-RELATED"/>
    <property type="match status" value="1"/>
</dbReference>
<keyword evidence="3" id="KW-1185">Reference proteome</keyword>
<dbReference type="GO" id="GO:0005856">
    <property type="term" value="C:cytoskeleton"/>
    <property type="evidence" value="ECO:0007669"/>
    <property type="project" value="TreeGrafter"/>
</dbReference>
<reference evidence="2" key="1">
    <citation type="submission" date="2021-09" db="EMBL/GenBank/DDBJ databases">
        <authorList>
            <consortium name="AG Swart"/>
            <person name="Singh M."/>
            <person name="Singh A."/>
            <person name="Seah K."/>
            <person name="Emmerich C."/>
        </authorList>
    </citation>
    <scope>NUCLEOTIDE SEQUENCE</scope>
    <source>
        <strain evidence="2">ATCC30299</strain>
    </source>
</reference>
<protein>
    <submittedName>
        <fullName evidence="2">Uncharacterized protein</fullName>
    </submittedName>
</protein>
<comment type="caution">
    <text evidence="2">The sequence shown here is derived from an EMBL/GenBank/DDBJ whole genome shotgun (WGS) entry which is preliminary data.</text>
</comment>
<dbReference type="AlphaFoldDB" id="A0AAU9J068"/>
<feature type="compositionally biased region" description="Low complexity" evidence="1">
    <location>
        <begin position="212"/>
        <end position="224"/>
    </location>
</feature>